<evidence type="ECO:0000259" key="4">
    <source>
        <dbReference type="PROSITE" id="PS51891"/>
    </source>
</evidence>
<accession>A0A2K3QLR0</accession>
<proteinExistence type="inferred from homology"/>
<keyword evidence="2" id="KW-0479">Metal-binding</keyword>
<sequence>MHLIATVAKHALHLNRRAAANSSAKPIPSPTNSTMTTMTTEQKRYGEYDGGCHCGYISFSFKLSPPLEEYTVINCNCSICRRMGYLLIYPPYEDVTWHKSSKERCSVYQFNTKTMDHLFCPKCGASICIDLRSHEPKRYGISARTVNNIDLDKLSYKKIDGVNKVGPAADLSGLEHGGKAEA</sequence>
<evidence type="ECO:0000313" key="6">
    <source>
        <dbReference type="Proteomes" id="UP000236621"/>
    </source>
</evidence>
<comment type="similarity">
    <text evidence="1">Belongs to the Gfa family.</text>
</comment>
<evidence type="ECO:0000256" key="2">
    <source>
        <dbReference type="ARBA" id="ARBA00022723"/>
    </source>
</evidence>
<keyword evidence="3" id="KW-0862">Zinc</keyword>
<dbReference type="InterPro" id="IPR052355">
    <property type="entry name" value="CENP-V-like"/>
</dbReference>
<reference evidence="5 6" key="1">
    <citation type="submission" date="2017-08" db="EMBL/GenBank/DDBJ databases">
        <title>Harnessing the power of phylogenomics to disentangle the directionality and signatures of interkingdom host jumping in the parasitic fungal genus Tolypocladium.</title>
        <authorList>
            <person name="Quandt C.A."/>
            <person name="Patterson W."/>
            <person name="Spatafora J.W."/>
        </authorList>
    </citation>
    <scope>NUCLEOTIDE SEQUENCE [LARGE SCALE GENOMIC DNA]</scope>
    <source>
        <strain evidence="5 6">CBS 113982</strain>
    </source>
</reference>
<protein>
    <recommendedName>
        <fullName evidence="4">CENP-V/GFA domain-containing protein</fullName>
    </recommendedName>
</protein>
<dbReference type="AlphaFoldDB" id="A0A2K3QLR0"/>
<name>A0A2K3QLR0_9HYPO</name>
<dbReference type="GO" id="GO:0016846">
    <property type="term" value="F:carbon-sulfur lyase activity"/>
    <property type="evidence" value="ECO:0007669"/>
    <property type="project" value="InterPro"/>
</dbReference>
<dbReference type="Proteomes" id="UP000236621">
    <property type="component" value="Unassembled WGS sequence"/>
</dbReference>
<feature type="domain" description="CENP-V/GFA" evidence="4">
    <location>
        <begin position="48"/>
        <end position="157"/>
    </location>
</feature>
<dbReference type="Pfam" id="PF04828">
    <property type="entry name" value="GFA"/>
    <property type="match status" value="1"/>
</dbReference>
<gene>
    <name evidence="5" type="ORF">TCAP_01605</name>
</gene>
<dbReference type="GO" id="GO:0046872">
    <property type="term" value="F:metal ion binding"/>
    <property type="evidence" value="ECO:0007669"/>
    <property type="project" value="UniProtKB-KW"/>
</dbReference>
<dbReference type="InterPro" id="IPR006913">
    <property type="entry name" value="CENP-V/GFA"/>
</dbReference>
<dbReference type="InterPro" id="IPR011057">
    <property type="entry name" value="Mss4-like_sf"/>
</dbReference>
<keyword evidence="6" id="KW-1185">Reference proteome</keyword>
<dbReference type="PROSITE" id="PS51891">
    <property type="entry name" value="CENP_V_GFA"/>
    <property type="match status" value="1"/>
</dbReference>
<comment type="caution">
    <text evidence="5">The sequence shown here is derived from an EMBL/GenBank/DDBJ whole genome shotgun (WGS) entry which is preliminary data.</text>
</comment>
<dbReference type="EMBL" id="NRSZ01000252">
    <property type="protein sequence ID" value="PNY28472.1"/>
    <property type="molecule type" value="Genomic_DNA"/>
</dbReference>
<dbReference type="PANTHER" id="PTHR28620">
    <property type="entry name" value="CENTROMERE PROTEIN V"/>
    <property type="match status" value="1"/>
</dbReference>
<dbReference type="PANTHER" id="PTHR28620:SF1">
    <property type="entry name" value="CENP-V_GFA DOMAIN-CONTAINING PROTEIN"/>
    <property type="match status" value="1"/>
</dbReference>
<evidence type="ECO:0000313" key="5">
    <source>
        <dbReference type="EMBL" id="PNY28472.1"/>
    </source>
</evidence>
<evidence type="ECO:0000256" key="3">
    <source>
        <dbReference type="ARBA" id="ARBA00022833"/>
    </source>
</evidence>
<dbReference type="OrthoDB" id="2993351at2759"/>
<dbReference type="SUPFAM" id="SSF51316">
    <property type="entry name" value="Mss4-like"/>
    <property type="match status" value="1"/>
</dbReference>
<evidence type="ECO:0000256" key="1">
    <source>
        <dbReference type="ARBA" id="ARBA00005495"/>
    </source>
</evidence>
<dbReference type="Gene3D" id="2.170.150.70">
    <property type="match status" value="1"/>
</dbReference>
<organism evidence="5 6">
    <name type="scientific">Tolypocladium capitatum</name>
    <dbReference type="NCBI Taxonomy" id="45235"/>
    <lineage>
        <taxon>Eukaryota</taxon>
        <taxon>Fungi</taxon>
        <taxon>Dikarya</taxon>
        <taxon>Ascomycota</taxon>
        <taxon>Pezizomycotina</taxon>
        <taxon>Sordariomycetes</taxon>
        <taxon>Hypocreomycetidae</taxon>
        <taxon>Hypocreales</taxon>
        <taxon>Ophiocordycipitaceae</taxon>
        <taxon>Tolypocladium</taxon>
    </lineage>
</organism>
<dbReference type="STRING" id="45235.A0A2K3QLR0"/>